<gene>
    <name evidence="1" type="ORF">HNQ08_002244</name>
</gene>
<keyword evidence="2" id="KW-1185">Reference proteome</keyword>
<protein>
    <submittedName>
        <fullName evidence="1">Uncharacterized protein</fullName>
    </submittedName>
</protein>
<organism evidence="1 2">
    <name type="scientific">Deinococcus humi</name>
    <dbReference type="NCBI Taxonomy" id="662880"/>
    <lineage>
        <taxon>Bacteria</taxon>
        <taxon>Thermotogati</taxon>
        <taxon>Deinococcota</taxon>
        <taxon>Deinococci</taxon>
        <taxon>Deinococcales</taxon>
        <taxon>Deinococcaceae</taxon>
        <taxon>Deinococcus</taxon>
    </lineage>
</organism>
<reference evidence="1 2" key="1">
    <citation type="submission" date="2020-08" db="EMBL/GenBank/DDBJ databases">
        <title>Genomic Encyclopedia of Type Strains, Phase IV (KMG-IV): sequencing the most valuable type-strain genomes for metagenomic binning, comparative biology and taxonomic classification.</title>
        <authorList>
            <person name="Goeker M."/>
        </authorList>
    </citation>
    <scope>NUCLEOTIDE SEQUENCE [LARGE SCALE GENOMIC DNA]</scope>
    <source>
        <strain evidence="1 2">DSM 27939</strain>
    </source>
</reference>
<evidence type="ECO:0000313" key="2">
    <source>
        <dbReference type="Proteomes" id="UP000552709"/>
    </source>
</evidence>
<comment type="caution">
    <text evidence="1">The sequence shown here is derived from an EMBL/GenBank/DDBJ whole genome shotgun (WGS) entry which is preliminary data.</text>
</comment>
<sequence>MNRGQHNNLTAKWVSAENAPLVLPLGTRSRTQTLDSPA</sequence>
<dbReference type="Proteomes" id="UP000552709">
    <property type="component" value="Unassembled WGS sequence"/>
</dbReference>
<name>A0A7W8JWQ3_9DEIO</name>
<dbReference type="AlphaFoldDB" id="A0A7W8JWQ3"/>
<proteinExistence type="predicted"/>
<accession>A0A7W8JWQ3</accession>
<evidence type="ECO:0000313" key="1">
    <source>
        <dbReference type="EMBL" id="MBB5363146.1"/>
    </source>
</evidence>
<dbReference type="EMBL" id="JACHFL010000005">
    <property type="protein sequence ID" value="MBB5363146.1"/>
    <property type="molecule type" value="Genomic_DNA"/>
</dbReference>